<gene>
    <name evidence="2" type="ORF">S01H1_17233</name>
</gene>
<dbReference type="AlphaFoldDB" id="X0S2T3"/>
<proteinExistence type="predicted"/>
<evidence type="ECO:0000256" key="1">
    <source>
        <dbReference type="SAM" id="Phobius"/>
    </source>
</evidence>
<keyword evidence="1" id="KW-1133">Transmembrane helix</keyword>
<sequence>MAAVAIVATAVTAQHVAAIQTMCVVQIQVLIAANLVKLVVRGIVVILALNSVLVVIAYAFNAGLINGKRLKLRNATVMMDVQIITDIRMVAIYVLLPGQVKVDGVNVSLRKKLQEYVTTVIQTGISASWSTALHSTAYAQWFVLLL</sequence>
<accession>X0S2T3</accession>
<protein>
    <submittedName>
        <fullName evidence="2">Uncharacterized protein</fullName>
    </submittedName>
</protein>
<keyword evidence="1" id="KW-0472">Membrane</keyword>
<reference evidence="2" key="1">
    <citation type="journal article" date="2014" name="Front. Microbiol.">
        <title>High frequency of phylogenetically diverse reductive dehalogenase-homologous genes in deep subseafloor sedimentary metagenomes.</title>
        <authorList>
            <person name="Kawai M."/>
            <person name="Futagami T."/>
            <person name="Toyoda A."/>
            <person name="Takaki Y."/>
            <person name="Nishi S."/>
            <person name="Hori S."/>
            <person name="Arai W."/>
            <person name="Tsubouchi T."/>
            <person name="Morono Y."/>
            <person name="Uchiyama I."/>
            <person name="Ito T."/>
            <person name="Fujiyama A."/>
            <person name="Inagaki F."/>
            <person name="Takami H."/>
        </authorList>
    </citation>
    <scope>NUCLEOTIDE SEQUENCE</scope>
    <source>
        <strain evidence="2">Expedition CK06-06</strain>
    </source>
</reference>
<keyword evidence="1" id="KW-0812">Transmembrane</keyword>
<dbReference type="EMBL" id="BARS01009132">
    <property type="protein sequence ID" value="GAF70257.1"/>
    <property type="molecule type" value="Genomic_DNA"/>
</dbReference>
<feature type="transmembrane region" description="Helical" evidence="1">
    <location>
        <begin position="42"/>
        <end position="64"/>
    </location>
</feature>
<organism evidence="2">
    <name type="scientific">marine sediment metagenome</name>
    <dbReference type="NCBI Taxonomy" id="412755"/>
    <lineage>
        <taxon>unclassified sequences</taxon>
        <taxon>metagenomes</taxon>
        <taxon>ecological metagenomes</taxon>
    </lineage>
</organism>
<name>X0S2T3_9ZZZZ</name>
<comment type="caution">
    <text evidence="2">The sequence shown here is derived from an EMBL/GenBank/DDBJ whole genome shotgun (WGS) entry which is preliminary data.</text>
</comment>
<evidence type="ECO:0000313" key="2">
    <source>
        <dbReference type="EMBL" id="GAF70257.1"/>
    </source>
</evidence>